<dbReference type="InterPro" id="IPR001789">
    <property type="entry name" value="Sig_transdc_resp-reg_receiver"/>
</dbReference>
<dbReference type="GO" id="GO:0000160">
    <property type="term" value="P:phosphorelay signal transduction system"/>
    <property type="evidence" value="ECO:0007669"/>
    <property type="project" value="InterPro"/>
</dbReference>
<proteinExistence type="predicted"/>
<evidence type="ECO:0000313" key="4">
    <source>
        <dbReference type="Proteomes" id="UP000092544"/>
    </source>
</evidence>
<keyword evidence="1" id="KW-0597">Phosphoprotein</keyword>
<dbReference type="CDD" id="cd00156">
    <property type="entry name" value="REC"/>
    <property type="match status" value="1"/>
</dbReference>
<feature type="modified residue" description="4-aspartylphosphate" evidence="1">
    <location>
        <position position="105"/>
    </location>
</feature>
<evidence type="ECO:0000256" key="1">
    <source>
        <dbReference type="PROSITE-ProRule" id="PRU00169"/>
    </source>
</evidence>
<sequence length="338" mass="38779">MLKHNKKKINAYYYPTTVVFLDDHQAFLDSIPLALEANVVYQAFSNPQDAVNYINSHTQYHPLMEKDVSWADDHSCYHYKLDVTSIFHQTHEDKRLYEPSVLITDYAMPGNDYNGLDVCQSIDNPYVKKILLTGVADEQVAIEALNNKLIDYYLKKSAQDILPQINELIQRYQQDYFGDMTRVIREGLKVTSPLIDDPAIEEYFFALIEQENIVEYYLCTEFSPASLDFLMINAMGKRHKLLLFTQDDIKTHRDVAADAGAPAALLTALENPSSLPLFPSLDGFYHPDLEENWQQYIYPITKIYGYGEESYLAAFIQTIDIPQIQKAPSVSSQQNKTT</sequence>
<evidence type="ECO:0000313" key="3">
    <source>
        <dbReference type="EMBL" id="SBS36695.1"/>
    </source>
</evidence>
<name>A0A1A8TQN0_9GAMM</name>
<feature type="domain" description="Response regulatory" evidence="2">
    <location>
        <begin position="17"/>
        <end position="170"/>
    </location>
</feature>
<reference evidence="3 4" key="1">
    <citation type="submission" date="2016-06" db="EMBL/GenBank/DDBJ databases">
        <authorList>
            <person name="Kjaerup R.B."/>
            <person name="Dalgaard T.S."/>
            <person name="Juul-Madsen H.R."/>
        </authorList>
    </citation>
    <scope>NUCLEOTIDE SEQUENCE [LARGE SCALE GENOMIC DNA]</scope>
    <source>
        <strain evidence="3 4">CECT 8886</strain>
    </source>
</reference>
<organism evidence="3 4">
    <name type="scientific">Marinomonas spartinae</name>
    <dbReference type="NCBI Taxonomy" id="1792290"/>
    <lineage>
        <taxon>Bacteria</taxon>
        <taxon>Pseudomonadati</taxon>
        <taxon>Pseudomonadota</taxon>
        <taxon>Gammaproteobacteria</taxon>
        <taxon>Oceanospirillales</taxon>
        <taxon>Oceanospirillaceae</taxon>
        <taxon>Marinomonas</taxon>
    </lineage>
</organism>
<protein>
    <submittedName>
        <fullName evidence="3">Response regulator receiver domain protein</fullName>
    </submittedName>
</protein>
<dbReference type="SUPFAM" id="SSF52172">
    <property type="entry name" value="CheY-like"/>
    <property type="match status" value="1"/>
</dbReference>
<dbReference type="Proteomes" id="UP000092544">
    <property type="component" value="Unassembled WGS sequence"/>
</dbReference>
<dbReference type="InterPro" id="IPR011006">
    <property type="entry name" value="CheY-like_superfamily"/>
</dbReference>
<keyword evidence="4" id="KW-1185">Reference proteome</keyword>
<dbReference type="EMBL" id="FLOB01000014">
    <property type="protein sequence ID" value="SBS36695.1"/>
    <property type="molecule type" value="Genomic_DNA"/>
</dbReference>
<accession>A0A1A8TQN0</accession>
<dbReference type="PROSITE" id="PS50110">
    <property type="entry name" value="RESPONSE_REGULATORY"/>
    <property type="match status" value="1"/>
</dbReference>
<dbReference type="STRING" id="1792290.MSP8886_03810"/>
<dbReference type="AlphaFoldDB" id="A0A1A8TQN0"/>
<gene>
    <name evidence="3" type="ORF">MSP8886_03810</name>
</gene>
<evidence type="ECO:0000259" key="2">
    <source>
        <dbReference type="PROSITE" id="PS50110"/>
    </source>
</evidence>
<dbReference type="Gene3D" id="3.40.50.2300">
    <property type="match status" value="1"/>
</dbReference>